<evidence type="ECO:0000313" key="2">
    <source>
        <dbReference type="Proteomes" id="UP001385951"/>
    </source>
</evidence>
<dbReference type="AlphaFoldDB" id="A0AAW0FZF0"/>
<name>A0AAW0FZF0_9APHY</name>
<keyword evidence="2" id="KW-1185">Reference proteome</keyword>
<proteinExistence type="predicted"/>
<protein>
    <submittedName>
        <fullName evidence="1">Uncharacterized protein</fullName>
    </submittedName>
</protein>
<accession>A0AAW0FZF0</accession>
<comment type="caution">
    <text evidence="1">The sequence shown here is derived from an EMBL/GenBank/DDBJ whole genome shotgun (WGS) entry which is preliminary data.</text>
</comment>
<gene>
    <name evidence="1" type="ORF">QCA50_012416</name>
</gene>
<dbReference type="EMBL" id="JASBNA010000025">
    <property type="protein sequence ID" value="KAK7684469.1"/>
    <property type="molecule type" value="Genomic_DNA"/>
</dbReference>
<evidence type="ECO:0000313" key="1">
    <source>
        <dbReference type="EMBL" id="KAK7684469.1"/>
    </source>
</evidence>
<reference evidence="1 2" key="1">
    <citation type="submission" date="2022-09" db="EMBL/GenBank/DDBJ databases">
        <authorList>
            <person name="Palmer J.M."/>
        </authorList>
    </citation>
    <scope>NUCLEOTIDE SEQUENCE [LARGE SCALE GENOMIC DNA]</scope>
    <source>
        <strain evidence="1 2">DSM 7382</strain>
    </source>
</reference>
<sequence>MMSRTNAGGPEEARLPLADIYRALSSLGVQIAEEELEQVYTGAFGETINFFVNHVIGRREVSNVRGQIQSYIEAEPS</sequence>
<organism evidence="1 2">
    <name type="scientific">Cerrena zonata</name>
    <dbReference type="NCBI Taxonomy" id="2478898"/>
    <lineage>
        <taxon>Eukaryota</taxon>
        <taxon>Fungi</taxon>
        <taxon>Dikarya</taxon>
        <taxon>Basidiomycota</taxon>
        <taxon>Agaricomycotina</taxon>
        <taxon>Agaricomycetes</taxon>
        <taxon>Polyporales</taxon>
        <taxon>Cerrenaceae</taxon>
        <taxon>Cerrena</taxon>
    </lineage>
</organism>
<dbReference type="Proteomes" id="UP001385951">
    <property type="component" value="Unassembled WGS sequence"/>
</dbReference>